<dbReference type="RefSeq" id="WP_166031830.1">
    <property type="nucleotide sequence ID" value="NZ_CP048877.1"/>
</dbReference>
<evidence type="ECO:0000256" key="8">
    <source>
        <dbReference type="ARBA" id="ARBA00023004"/>
    </source>
</evidence>
<evidence type="ECO:0000313" key="13">
    <source>
        <dbReference type="EMBL" id="QIJ71612.1"/>
    </source>
</evidence>
<keyword evidence="3 11" id="KW-0285">Flavoprotein</keyword>
<dbReference type="EMBL" id="CP048877">
    <property type="protein sequence ID" value="QIJ71612.1"/>
    <property type="molecule type" value="Genomic_DNA"/>
</dbReference>
<comment type="cofactor">
    <cofactor evidence="10">
        <name>[2Fe-2S] cluster</name>
        <dbReference type="ChEBI" id="CHEBI:190135"/>
    </cofactor>
</comment>
<keyword evidence="6 11" id="KW-0274">FAD</keyword>
<dbReference type="Gene3D" id="3.40.50.80">
    <property type="entry name" value="Nucleotide-binding domain of ferredoxin-NADP reductase (FNR) module"/>
    <property type="match status" value="1"/>
</dbReference>
<evidence type="ECO:0000256" key="3">
    <source>
        <dbReference type="ARBA" id="ARBA00022630"/>
    </source>
</evidence>
<name>A0A6G7PVC6_9BACT</name>
<evidence type="ECO:0000256" key="9">
    <source>
        <dbReference type="ARBA" id="ARBA00023014"/>
    </source>
</evidence>
<accession>A0A6G7PVC6</accession>
<dbReference type="SUPFAM" id="SSF52343">
    <property type="entry name" value="Ferredoxin reductase-like, C-terminal NADP-linked domain"/>
    <property type="match status" value="1"/>
</dbReference>
<keyword evidence="5 12" id="KW-0479">Metal-binding</keyword>
<keyword evidence="4 12" id="KW-0001">2Fe-2S</keyword>
<dbReference type="Gene3D" id="2.40.30.10">
    <property type="entry name" value="Translation factors"/>
    <property type="match status" value="1"/>
</dbReference>
<feature type="binding site" evidence="12">
    <location>
        <position position="225"/>
    </location>
    <ligand>
        <name>[2Fe-2S] cluster</name>
        <dbReference type="ChEBI" id="CHEBI:190135"/>
    </ligand>
</feature>
<gene>
    <name evidence="13" type="ORF">G4V39_04680</name>
</gene>
<dbReference type="InterPro" id="IPR019480">
    <property type="entry name" value="Dihydroorotate_DH_Fe-S-bd"/>
</dbReference>
<dbReference type="Pfam" id="PF10418">
    <property type="entry name" value="DHODB_Fe-S_bind"/>
    <property type="match status" value="1"/>
</dbReference>
<dbReference type="InterPro" id="IPR037117">
    <property type="entry name" value="Dihydroorotate_DH_ele_sf"/>
</dbReference>
<dbReference type="KEGG" id="tav:G4V39_04680"/>
<dbReference type="GO" id="GO:0050660">
    <property type="term" value="F:flavin adenine dinucleotide binding"/>
    <property type="evidence" value="ECO:0007669"/>
    <property type="project" value="InterPro"/>
</dbReference>
<comment type="cofactor">
    <cofactor evidence="11">
        <name>FAD</name>
        <dbReference type="ChEBI" id="CHEBI:57692"/>
    </cofactor>
    <text evidence="11">Binds 1 FAD per subunit.</text>
</comment>
<dbReference type="Gene3D" id="2.10.240.10">
    <property type="entry name" value="Dihydroorotate dehydrogenase, electron transfer subunit"/>
    <property type="match status" value="1"/>
</dbReference>
<dbReference type="PANTHER" id="PTHR43513:SF3">
    <property type="entry name" value="DIHYDROOROTATE DEHYDROGENASE B (NAD(+)), ELECTRON TRANSFER SUBUNIT-RELATED"/>
    <property type="match status" value="1"/>
</dbReference>
<evidence type="ECO:0000256" key="12">
    <source>
        <dbReference type="PIRSR" id="PIRSR006816-2"/>
    </source>
</evidence>
<dbReference type="GO" id="GO:0051537">
    <property type="term" value="F:2 iron, 2 sulfur cluster binding"/>
    <property type="evidence" value="ECO:0007669"/>
    <property type="project" value="UniProtKB-KW"/>
</dbReference>
<feature type="binding site" evidence="11">
    <location>
        <begin position="75"/>
        <end position="77"/>
    </location>
    <ligand>
        <name>FAD</name>
        <dbReference type="ChEBI" id="CHEBI:57692"/>
    </ligand>
</feature>
<keyword evidence="7" id="KW-0249">Electron transport</keyword>
<feature type="binding site" evidence="11">
    <location>
        <begin position="60"/>
        <end position="63"/>
    </location>
    <ligand>
        <name>FAD</name>
        <dbReference type="ChEBI" id="CHEBI:57692"/>
    </ligand>
</feature>
<dbReference type="Pfam" id="PF00970">
    <property type="entry name" value="FAD_binding_6"/>
    <property type="match status" value="1"/>
</dbReference>
<proteinExistence type="inferred from homology"/>
<sequence>MEATKAKTHPQEAEARVIRRRPFKGGIFLLRLKTDPPLGLIQPGQFVMLRGEGLDPLLPRPFSVHDQEGNYLDLLIQPRGRFTRYLSQIRHGERLILVGPLGRGFPQPEKKKPPFLLVAGGIGVAPFGLWLKMFGPAPLIYGARSRQDLIRLSFWKALARPLILTTEDGSLGQRALVTSPLQEALKKGPRTILACGPTPMLAAVARLAQETNSPAYISLEAQMACGTGLCLGCAVKARPGGYLHVCQEGPVVLAEEVEFD</sequence>
<evidence type="ECO:0000256" key="2">
    <source>
        <dbReference type="ARBA" id="ARBA00022448"/>
    </source>
</evidence>
<evidence type="ECO:0000256" key="6">
    <source>
        <dbReference type="ARBA" id="ARBA00022827"/>
    </source>
</evidence>
<dbReference type="SUPFAM" id="SSF63380">
    <property type="entry name" value="Riboflavin synthase domain-like"/>
    <property type="match status" value="1"/>
</dbReference>
<dbReference type="GO" id="GO:0016491">
    <property type="term" value="F:oxidoreductase activity"/>
    <property type="evidence" value="ECO:0007669"/>
    <property type="project" value="InterPro"/>
</dbReference>
<dbReference type="GO" id="GO:0046872">
    <property type="term" value="F:metal ion binding"/>
    <property type="evidence" value="ECO:0007669"/>
    <property type="project" value="UniProtKB-KW"/>
</dbReference>
<dbReference type="CDD" id="cd06218">
    <property type="entry name" value="DHOD_e_trans"/>
    <property type="match status" value="1"/>
</dbReference>
<comment type="similarity">
    <text evidence="1">Belongs to the PyrK family.</text>
</comment>
<feature type="binding site" evidence="12">
    <location>
        <position position="230"/>
    </location>
    <ligand>
        <name>[2Fe-2S] cluster</name>
        <dbReference type="ChEBI" id="CHEBI:190135"/>
    </ligand>
</feature>
<protein>
    <submittedName>
        <fullName evidence="13">Dihydroorotate dehydrogenase electron transfer subunit</fullName>
    </submittedName>
</protein>
<feature type="binding site" evidence="12">
    <location>
        <position position="246"/>
    </location>
    <ligand>
        <name>[2Fe-2S] cluster</name>
        <dbReference type="ChEBI" id="CHEBI:190135"/>
    </ligand>
</feature>
<dbReference type="PROSITE" id="PS51384">
    <property type="entry name" value="FAD_FR"/>
    <property type="match status" value="1"/>
</dbReference>
<evidence type="ECO:0000256" key="4">
    <source>
        <dbReference type="ARBA" id="ARBA00022714"/>
    </source>
</evidence>
<evidence type="ECO:0000256" key="1">
    <source>
        <dbReference type="ARBA" id="ARBA00006422"/>
    </source>
</evidence>
<keyword evidence="14" id="KW-1185">Reference proteome</keyword>
<reference evidence="13 14" key="1">
    <citation type="submission" date="2020-02" db="EMBL/GenBank/DDBJ databases">
        <title>Genome analysis of Thermosulfuriphilus ammonigenes ST65T, an anaerobic thermophilic chemolithoautotrophic bacterium isolated from a deep-sea hydrothermal vent.</title>
        <authorList>
            <person name="Slobodkina G."/>
            <person name="Allioux M."/>
            <person name="Merkel A."/>
            <person name="Alain K."/>
            <person name="Jebbar M."/>
            <person name="Slobodkin A."/>
        </authorList>
    </citation>
    <scope>NUCLEOTIDE SEQUENCE [LARGE SCALE GENOMIC DNA]</scope>
    <source>
        <strain evidence="13 14">ST65</strain>
    </source>
</reference>
<keyword evidence="8 12" id="KW-0408">Iron</keyword>
<dbReference type="GO" id="GO:0006221">
    <property type="term" value="P:pyrimidine nucleotide biosynthetic process"/>
    <property type="evidence" value="ECO:0007669"/>
    <property type="project" value="InterPro"/>
</dbReference>
<dbReference type="InterPro" id="IPR050353">
    <property type="entry name" value="PyrK_electron_transfer"/>
</dbReference>
<evidence type="ECO:0000313" key="14">
    <source>
        <dbReference type="Proteomes" id="UP000502179"/>
    </source>
</evidence>
<evidence type="ECO:0000256" key="5">
    <source>
        <dbReference type="ARBA" id="ARBA00022723"/>
    </source>
</evidence>
<dbReference type="PANTHER" id="PTHR43513">
    <property type="entry name" value="DIHYDROOROTATE DEHYDROGENASE B (NAD(+)), ELECTRON TRANSFER SUBUNIT"/>
    <property type="match status" value="1"/>
</dbReference>
<comment type="cofactor">
    <cofactor evidence="12">
        <name>[2Fe-2S] cluster</name>
        <dbReference type="ChEBI" id="CHEBI:190135"/>
    </cofactor>
    <text evidence="12">Binds 1 [2Fe-2S] cluster per subunit.</text>
</comment>
<dbReference type="InterPro" id="IPR012165">
    <property type="entry name" value="Cyt_c3_hydrogenase_gsu"/>
</dbReference>
<keyword evidence="9 12" id="KW-0411">Iron-sulfur</keyword>
<organism evidence="13 14">
    <name type="scientific">Thermosulfuriphilus ammonigenes</name>
    <dbReference type="NCBI Taxonomy" id="1936021"/>
    <lineage>
        <taxon>Bacteria</taxon>
        <taxon>Pseudomonadati</taxon>
        <taxon>Thermodesulfobacteriota</taxon>
        <taxon>Thermodesulfobacteria</taxon>
        <taxon>Thermodesulfobacteriales</taxon>
        <taxon>Thermodesulfobacteriaceae</taxon>
        <taxon>Thermosulfuriphilus</taxon>
    </lineage>
</organism>
<dbReference type="InterPro" id="IPR017927">
    <property type="entry name" value="FAD-bd_FR_type"/>
</dbReference>
<dbReference type="Proteomes" id="UP000502179">
    <property type="component" value="Chromosome"/>
</dbReference>
<dbReference type="PIRSF" id="PIRSF006816">
    <property type="entry name" value="Cyc3_hyd_g"/>
    <property type="match status" value="1"/>
</dbReference>
<feature type="binding site" evidence="12">
    <location>
        <position position="233"/>
    </location>
    <ligand>
        <name>[2Fe-2S] cluster</name>
        <dbReference type="ChEBI" id="CHEBI:190135"/>
    </ligand>
</feature>
<dbReference type="InterPro" id="IPR017938">
    <property type="entry name" value="Riboflavin_synthase-like_b-brl"/>
</dbReference>
<evidence type="ECO:0000256" key="10">
    <source>
        <dbReference type="ARBA" id="ARBA00034078"/>
    </source>
</evidence>
<dbReference type="AlphaFoldDB" id="A0A6G7PVC6"/>
<evidence type="ECO:0000256" key="11">
    <source>
        <dbReference type="PIRSR" id="PIRSR006816-1"/>
    </source>
</evidence>
<keyword evidence="2" id="KW-0813">Transport</keyword>
<dbReference type="InterPro" id="IPR039261">
    <property type="entry name" value="FNR_nucleotide-bd"/>
</dbReference>
<dbReference type="InterPro" id="IPR008333">
    <property type="entry name" value="Cbr1-like_FAD-bd_dom"/>
</dbReference>
<evidence type="ECO:0000256" key="7">
    <source>
        <dbReference type="ARBA" id="ARBA00022982"/>
    </source>
</evidence>